<evidence type="ECO:0000259" key="1">
    <source>
        <dbReference type="Pfam" id="PF03050"/>
    </source>
</evidence>
<dbReference type="PANTHER" id="PTHR33678">
    <property type="entry name" value="BLL1576 PROTEIN"/>
    <property type="match status" value="1"/>
</dbReference>
<comment type="caution">
    <text evidence="2">The sequence shown here is derived from an EMBL/GenBank/DDBJ whole genome shotgun (WGS) entry which is preliminary data.</text>
</comment>
<organism evidence="2">
    <name type="scientific">marine sediment metagenome</name>
    <dbReference type="NCBI Taxonomy" id="412755"/>
    <lineage>
        <taxon>unclassified sequences</taxon>
        <taxon>metagenomes</taxon>
        <taxon>ecological metagenomes</taxon>
    </lineage>
</organism>
<gene>
    <name evidence="2" type="ORF">S03H2_66317</name>
</gene>
<proteinExistence type="predicted"/>
<sequence length="135" mass="15970">GEEVLNVLNSFMEAVYEARKGSFENLKIKYKDHLERFSVVCKEFKDFAHNKDGKIYEKTQALAREFLNDWEAIFRVLEHPELPLTNNEVERILRHWVILRRICYGTKTKQGSRVLALLASVIETCRLRNILPWPH</sequence>
<dbReference type="AlphaFoldDB" id="X1KCC5"/>
<dbReference type="InterPro" id="IPR052344">
    <property type="entry name" value="Transposase-related"/>
</dbReference>
<feature type="non-terminal residue" evidence="2">
    <location>
        <position position="1"/>
    </location>
</feature>
<feature type="domain" description="Transposase IS66 central" evidence="1">
    <location>
        <begin position="13"/>
        <end position="112"/>
    </location>
</feature>
<name>X1KCC5_9ZZZZ</name>
<dbReference type="Pfam" id="PF03050">
    <property type="entry name" value="DDE_Tnp_IS66"/>
    <property type="match status" value="1"/>
</dbReference>
<reference evidence="2" key="1">
    <citation type="journal article" date="2014" name="Front. Microbiol.">
        <title>High frequency of phylogenetically diverse reductive dehalogenase-homologous genes in deep subseafloor sedimentary metagenomes.</title>
        <authorList>
            <person name="Kawai M."/>
            <person name="Futagami T."/>
            <person name="Toyoda A."/>
            <person name="Takaki Y."/>
            <person name="Nishi S."/>
            <person name="Hori S."/>
            <person name="Arai W."/>
            <person name="Tsubouchi T."/>
            <person name="Morono Y."/>
            <person name="Uchiyama I."/>
            <person name="Ito T."/>
            <person name="Fujiyama A."/>
            <person name="Inagaki F."/>
            <person name="Takami H."/>
        </authorList>
    </citation>
    <scope>NUCLEOTIDE SEQUENCE</scope>
    <source>
        <strain evidence="2">Expedition CK06-06</strain>
    </source>
</reference>
<dbReference type="EMBL" id="BARU01043286">
    <property type="protein sequence ID" value="GAH79723.1"/>
    <property type="molecule type" value="Genomic_DNA"/>
</dbReference>
<evidence type="ECO:0000313" key="2">
    <source>
        <dbReference type="EMBL" id="GAH79723.1"/>
    </source>
</evidence>
<dbReference type="InterPro" id="IPR004291">
    <property type="entry name" value="Transposase_IS66_central"/>
</dbReference>
<accession>X1KCC5</accession>
<protein>
    <recommendedName>
        <fullName evidence="1">Transposase IS66 central domain-containing protein</fullName>
    </recommendedName>
</protein>